<dbReference type="AlphaFoldDB" id="A0A498KVT6"/>
<dbReference type="OrthoDB" id="275171at2157"/>
<dbReference type="EMBL" id="RDFA01000004">
    <property type="protein sequence ID" value="RXK48709.1"/>
    <property type="molecule type" value="Genomic_DNA"/>
</dbReference>
<protein>
    <submittedName>
        <fullName evidence="1">Uncharacterized protein</fullName>
    </submittedName>
</protein>
<proteinExistence type="predicted"/>
<dbReference type="RefSeq" id="WP_129069546.1">
    <property type="nucleotide sequence ID" value="NZ_RDFA01000004.1"/>
</dbReference>
<gene>
    <name evidence="1" type="ORF">EAF64_13645</name>
</gene>
<keyword evidence="2" id="KW-1185">Reference proteome</keyword>
<organism evidence="1 2">
    <name type="scientific">Halorientalis pallida</name>
    <dbReference type="NCBI Taxonomy" id="2479928"/>
    <lineage>
        <taxon>Archaea</taxon>
        <taxon>Methanobacteriati</taxon>
        <taxon>Methanobacteriota</taxon>
        <taxon>Stenosarchaea group</taxon>
        <taxon>Halobacteria</taxon>
        <taxon>Halobacteriales</taxon>
        <taxon>Haloarculaceae</taxon>
        <taxon>Halorientalis</taxon>
    </lineage>
</organism>
<evidence type="ECO:0000313" key="1">
    <source>
        <dbReference type="EMBL" id="RXK48709.1"/>
    </source>
</evidence>
<reference evidence="1 2" key="1">
    <citation type="submission" date="2019-01" db="EMBL/GenBank/DDBJ databases">
        <title>Halorientalis sp. F13-25 a new haloarchaeum isolated from hypersaline water.</title>
        <authorList>
            <person name="Ana D.-V."/>
            <person name="Cristina S.-P."/>
            <person name="Antonio V."/>
        </authorList>
    </citation>
    <scope>NUCLEOTIDE SEQUENCE [LARGE SCALE GENOMIC DNA]</scope>
    <source>
        <strain evidence="1 2">F13-25</strain>
    </source>
</reference>
<evidence type="ECO:0000313" key="2">
    <source>
        <dbReference type="Proteomes" id="UP000289691"/>
    </source>
</evidence>
<accession>A0A498KVT6</accession>
<comment type="caution">
    <text evidence="1">The sequence shown here is derived from an EMBL/GenBank/DDBJ whole genome shotgun (WGS) entry which is preliminary data.</text>
</comment>
<sequence length="173" mass="19856">MFENITYIITVPSKTTPGEFDEAWPLQEPREILTDRRLRLPPLAQEYIVGFEEDVIVHWNYDPDSGSVFISQQPARKTPYEYADWNDVENPTGEHTYIRAPAKLPDRLLERFEVEGTHAVYLASPEMLTDENPSAWLLSWTQFTRLLPDAAGDPEEIETAISRNPGFMPSSPF</sequence>
<dbReference type="Proteomes" id="UP000289691">
    <property type="component" value="Unassembled WGS sequence"/>
</dbReference>
<name>A0A498KVT6_9EURY</name>